<protein>
    <submittedName>
        <fullName evidence="3">Mandelate racemase/muconate lactonizing enzyme family protein</fullName>
    </submittedName>
</protein>
<dbReference type="SMART" id="SM00922">
    <property type="entry name" value="MR_MLE"/>
    <property type="match status" value="1"/>
</dbReference>
<keyword evidence="1" id="KW-0456">Lyase</keyword>
<sequence>MKITLFETMSADAAWRTFSFLKIGTDSGIVGWAEYSDTESFGSARLTQVLEGLKSVIMGRDPRPTELLVSTLHTFTRHAARGGLIQQAIGAIENALLDIKAKDLGLPVYALLGGPLRDRIPVYWSHAGTYRVHSAAALGVPPLRNYDDLAQHGADIRRLGFKALKTNIFLQSDGRLASFAPGLGLTPGWPELNCEPETIRAVIDTLGAFRAGAGPDAQLMIDLNFYFRTEGFLRLARAVEPYQLAWLELDANDPSALSLVRKNAPCAIASLETLSHRRDFRPYFEANAVDVAIIDLLWSGVGEAIKIAAMADAYDINIAPHNYYGHLATAMTAHFCATIPNFRIMEVDIDSAPWRDEFVTELPLIENGELVLSDRPGWGLDINEAAVRARPPRR</sequence>
<dbReference type="Gene3D" id="3.30.390.10">
    <property type="entry name" value="Enolase-like, N-terminal domain"/>
    <property type="match status" value="1"/>
</dbReference>
<dbReference type="SUPFAM" id="SSF54826">
    <property type="entry name" value="Enolase N-terminal domain-like"/>
    <property type="match status" value="1"/>
</dbReference>
<dbReference type="InterPro" id="IPR013342">
    <property type="entry name" value="Mandelate_racemase_C"/>
</dbReference>
<dbReference type="InterPro" id="IPR034593">
    <property type="entry name" value="DgoD-like"/>
</dbReference>
<dbReference type="Pfam" id="PF02746">
    <property type="entry name" value="MR_MLE_N"/>
    <property type="match status" value="1"/>
</dbReference>
<dbReference type="InterPro" id="IPR013341">
    <property type="entry name" value="Mandelate_racemase_N_dom"/>
</dbReference>
<keyword evidence="4" id="KW-1185">Reference proteome</keyword>
<dbReference type="AlphaFoldDB" id="A0A964E1B1"/>
<dbReference type="Proteomes" id="UP000708298">
    <property type="component" value="Unassembled WGS sequence"/>
</dbReference>
<dbReference type="PROSITE" id="PS00908">
    <property type="entry name" value="MR_MLE_1"/>
    <property type="match status" value="1"/>
</dbReference>
<feature type="domain" description="Mandelate racemase/muconate lactonizing enzyme C-terminal" evidence="2">
    <location>
        <begin position="146"/>
        <end position="267"/>
    </location>
</feature>
<dbReference type="Pfam" id="PF13378">
    <property type="entry name" value="MR_MLE_C"/>
    <property type="match status" value="1"/>
</dbReference>
<dbReference type="InterPro" id="IPR029065">
    <property type="entry name" value="Enolase_C-like"/>
</dbReference>
<accession>A0A964E1B1</accession>
<proteinExistence type="predicted"/>
<dbReference type="PANTHER" id="PTHR48080">
    <property type="entry name" value="D-GALACTONATE DEHYDRATASE-RELATED"/>
    <property type="match status" value="1"/>
</dbReference>
<evidence type="ECO:0000313" key="4">
    <source>
        <dbReference type="Proteomes" id="UP000708298"/>
    </source>
</evidence>
<comment type="caution">
    <text evidence="3">The sequence shown here is derived from an EMBL/GenBank/DDBJ whole genome shotgun (WGS) entry which is preliminary data.</text>
</comment>
<dbReference type="Gene3D" id="3.20.20.120">
    <property type="entry name" value="Enolase-like C-terminal domain"/>
    <property type="match status" value="1"/>
</dbReference>
<evidence type="ECO:0000313" key="3">
    <source>
        <dbReference type="EMBL" id="MCB8878039.1"/>
    </source>
</evidence>
<dbReference type="GO" id="GO:0016829">
    <property type="term" value="F:lyase activity"/>
    <property type="evidence" value="ECO:0007669"/>
    <property type="project" value="UniProtKB-KW"/>
</dbReference>
<dbReference type="SFLD" id="SFLDS00001">
    <property type="entry name" value="Enolase"/>
    <property type="match status" value="1"/>
</dbReference>
<dbReference type="InterPro" id="IPR018110">
    <property type="entry name" value="Mandel_Rmase/mucon_lact_enz_CS"/>
</dbReference>
<reference evidence="3" key="1">
    <citation type="journal article" date="2021" name="Microorganisms">
        <title>Acidisoma silvae sp. nov. and Acidisomacellulosilytica sp. nov., Two Acidophilic Bacteria Isolated from Decaying Wood, Hydrolyzing Cellulose and Producing Poly-3-hydroxybutyrate.</title>
        <authorList>
            <person name="Mieszkin S."/>
            <person name="Pouder E."/>
            <person name="Uroz S."/>
            <person name="Simon-Colin C."/>
            <person name="Alain K."/>
        </authorList>
    </citation>
    <scope>NUCLEOTIDE SEQUENCE</scope>
    <source>
        <strain evidence="3">HW T2.11</strain>
    </source>
</reference>
<dbReference type="RefSeq" id="WP_227323683.1">
    <property type="nucleotide sequence ID" value="NZ_JAESVB010000022.1"/>
</dbReference>
<dbReference type="EMBL" id="JAESVB010000022">
    <property type="protein sequence ID" value="MCB8878039.1"/>
    <property type="molecule type" value="Genomic_DNA"/>
</dbReference>
<dbReference type="SUPFAM" id="SSF51604">
    <property type="entry name" value="Enolase C-terminal domain-like"/>
    <property type="match status" value="1"/>
</dbReference>
<dbReference type="PANTHER" id="PTHR48080:SF2">
    <property type="entry name" value="D-GALACTONATE DEHYDRATASE"/>
    <property type="match status" value="1"/>
</dbReference>
<dbReference type="CDD" id="cd03316">
    <property type="entry name" value="MR_like"/>
    <property type="match status" value="1"/>
</dbReference>
<evidence type="ECO:0000259" key="2">
    <source>
        <dbReference type="SMART" id="SM00922"/>
    </source>
</evidence>
<reference evidence="3" key="2">
    <citation type="submission" date="2021-01" db="EMBL/GenBank/DDBJ databases">
        <authorList>
            <person name="Mieszkin S."/>
            <person name="Pouder E."/>
            <person name="Alain K."/>
        </authorList>
    </citation>
    <scope>NUCLEOTIDE SEQUENCE</scope>
    <source>
        <strain evidence="3">HW T2.11</strain>
    </source>
</reference>
<dbReference type="InterPro" id="IPR029017">
    <property type="entry name" value="Enolase-like_N"/>
</dbReference>
<name>A0A964E1B1_9PROT</name>
<organism evidence="3 4">
    <name type="scientific">Acidisoma silvae</name>
    <dbReference type="NCBI Taxonomy" id="2802396"/>
    <lineage>
        <taxon>Bacteria</taxon>
        <taxon>Pseudomonadati</taxon>
        <taxon>Pseudomonadota</taxon>
        <taxon>Alphaproteobacteria</taxon>
        <taxon>Acetobacterales</taxon>
        <taxon>Acidocellaceae</taxon>
        <taxon>Acidisoma</taxon>
    </lineage>
</organism>
<dbReference type="SFLD" id="SFLDG00179">
    <property type="entry name" value="mandelate_racemase"/>
    <property type="match status" value="1"/>
</dbReference>
<dbReference type="GO" id="GO:0000287">
    <property type="term" value="F:magnesium ion binding"/>
    <property type="evidence" value="ECO:0007669"/>
    <property type="project" value="UniProtKB-ARBA"/>
</dbReference>
<gene>
    <name evidence="3" type="ORF">ASILVAE211_22810</name>
</gene>
<evidence type="ECO:0000256" key="1">
    <source>
        <dbReference type="ARBA" id="ARBA00023239"/>
    </source>
</evidence>
<dbReference type="InterPro" id="IPR036849">
    <property type="entry name" value="Enolase-like_C_sf"/>
</dbReference>
<dbReference type="GO" id="GO:0009063">
    <property type="term" value="P:amino acid catabolic process"/>
    <property type="evidence" value="ECO:0007669"/>
    <property type="project" value="InterPro"/>
</dbReference>